<keyword evidence="3" id="KW-0050">Antiport</keyword>
<feature type="transmembrane region" description="Helical" evidence="10">
    <location>
        <begin position="6"/>
        <end position="27"/>
    </location>
</feature>
<comment type="caution">
    <text evidence="15">The sequence shown here is derived from an EMBL/GenBank/DDBJ whole genome shotgun (WGS) entry which is preliminary data.</text>
</comment>
<feature type="transmembrane region" description="Helical" evidence="10">
    <location>
        <begin position="604"/>
        <end position="622"/>
    </location>
</feature>
<feature type="transmembrane region" description="Helical" evidence="10">
    <location>
        <begin position="629"/>
        <end position="650"/>
    </location>
</feature>
<dbReference type="InterPro" id="IPR001516">
    <property type="entry name" value="Proton_antipo_N"/>
</dbReference>
<dbReference type="RefSeq" id="WP_060718948.1">
    <property type="nucleotide sequence ID" value="NZ_CP055265.1"/>
</dbReference>
<dbReference type="InterPro" id="IPR001750">
    <property type="entry name" value="ND/Mrp_TM"/>
</dbReference>
<evidence type="ECO:0000259" key="11">
    <source>
        <dbReference type="Pfam" id="PF00361"/>
    </source>
</evidence>
<keyword evidence="8 10" id="KW-0472">Membrane</keyword>
<dbReference type="Pfam" id="PF00361">
    <property type="entry name" value="Proton_antipo_M"/>
    <property type="match status" value="1"/>
</dbReference>
<dbReference type="GO" id="GO:0015297">
    <property type="term" value="F:antiporter activity"/>
    <property type="evidence" value="ECO:0007669"/>
    <property type="project" value="UniProtKB-KW"/>
</dbReference>
<feature type="transmembrane region" description="Helical" evidence="10">
    <location>
        <begin position="328"/>
        <end position="352"/>
    </location>
</feature>
<reference evidence="15 16" key="1">
    <citation type="submission" date="2018-08" db="EMBL/GenBank/DDBJ databases">
        <title>Genome sequencing of Agrobacterium vitis strain ICMP 10754.</title>
        <authorList>
            <person name="Visnovsky S.B."/>
            <person name="Pitman A.R."/>
        </authorList>
    </citation>
    <scope>NUCLEOTIDE SEQUENCE [LARGE SCALE GENOMIC DNA]</scope>
    <source>
        <strain evidence="15 16">ICMP 10754</strain>
    </source>
</reference>
<feature type="transmembrane region" description="Helical" evidence="10">
    <location>
        <begin position="454"/>
        <end position="476"/>
    </location>
</feature>
<feature type="transmembrane region" description="Helical" evidence="10">
    <location>
        <begin position="569"/>
        <end position="592"/>
    </location>
</feature>
<feature type="transmembrane region" description="Helical" evidence="10">
    <location>
        <begin position="688"/>
        <end position="708"/>
    </location>
</feature>
<keyword evidence="6 10" id="KW-1133">Transmembrane helix</keyword>
<feature type="transmembrane region" description="Helical" evidence="10">
    <location>
        <begin position="656"/>
        <end position="676"/>
    </location>
</feature>
<dbReference type="InterPro" id="IPR050616">
    <property type="entry name" value="CPA3_Na-H_Antiporter_A"/>
</dbReference>
<keyword evidence="5 9" id="KW-0812">Transmembrane</keyword>
<keyword evidence="4" id="KW-1003">Cell membrane</keyword>
<feature type="transmembrane region" description="Helical" evidence="10">
    <location>
        <begin position="503"/>
        <end position="524"/>
    </location>
</feature>
<evidence type="ECO:0000259" key="12">
    <source>
        <dbReference type="Pfam" id="PF00662"/>
    </source>
</evidence>
<dbReference type="PANTHER" id="PTHR43373">
    <property type="entry name" value="NA(+)/H(+) ANTIPORTER SUBUNIT"/>
    <property type="match status" value="1"/>
</dbReference>
<evidence type="ECO:0000259" key="14">
    <source>
        <dbReference type="Pfam" id="PF20501"/>
    </source>
</evidence>
<feature type="transmembrane region" description="Helical" evidence="10">
    <location>
        <begin position="115"/>
        <end position="132"/>
    </location>
</feature>
<evidence type="ECO:0000313" key="16">
    <source>
        <dbReference type="Proteomes" id="UP000436911"/>
    </source>
</evidence>
<evidence type="ECO:0000256" key="4">
    <source>
        <dbReference type="ARBA" id="ARBA00022475"/>
    </source>
</evidence>
<keyword evidence="7" id="KW-0406">Ion transport</keyword>
<gene>
    <name evidence="15" type="ORF">DXT89_01795</name>
</gene>
<feature type="transmembrane region" description="Helical" evidence="10">
    <location>
        <begin position="373"/>
        <end position="392"/>
    </location>
</feature>
<evidence type="ECO:0000256" key="1">
    <source>
        <dbReference type="ARBA" id="ARBA00004651"/>
    </source>
</evidence>
<feature type="transmembrane region" description="Helical" evidence="10">
    <location>
        <begin position="412"/>
        <end position="434"/>
    </location>
</feature>
<protein>
    <submittedName>
        <fullName evidence="15">Putative monovalent cation/H+ antiporter subunit A</fullName>
    </submittedName>
</protein>
<dbReference type="Pfam" id="PF00662">
    <property type="entry name" value="Proton_antipo_N"/>
    <property type="match status" value="1"/>
</dbReference>
<feature type="transmembrane region" description="Helical" evidence="10">
    <location>
        <begin position="208"/>
        <end position="225"/>
    </location>
</feature>
<proteinExistence type="predicted"/>
<dbReference type="EMBL" id="QUSG01000001">
    <property type="protein sequence ID" value="KAA3532113.1"/>
    <property type="molecule type" value="Genomic_DNA"/>
</dbReference>
<evidence type="ECO:0000256" key="3">
    <source>
        <dbReference type="ARBA" id="ARBA00022449"/>
    </source>
</evidence>
<dbReference type="Pfam" id="PF20501">
    <property type="entry name" value="MbhE"/>
    <property type="match status" value="1"/>
</dbReference>
<evidence type="ECO:0000256" key="7">
    <source>
        <dbReference type="ARBA" id="ARBA00023065"/>
    </source>
</evidence>
<feature type="transmembrane region" description="Helical" evidence="10">
    <location>
        <begin position="76"/>
        <end position="103"/>
    </location>
</feature>
<feature type="transmembrane region" description="Helical" evidence="10">
    <location>
        <begin position="303"/>
        <end position="322"/>
    </location>
</feature>
<feature type="transmembrane region" description="Helical" evidence="10">
    <location>
        <begin position="167"/>
        <end position="188"/>
    </location>
</feature>
<evidence type="ECO:0000256" key="2">
    <source>
        <dbReference type="ARBA" id="ARBA00022448"/>
    </source>
</evidence>
<feature type="domain" description="MrpA C-terminal/MbhE" evidence="14">
    <location>
        <begin position="692"/>
        <end position="775"/>
    </location>
</feature>
<dbReference type="InterPro" id="IPR025383">
    <property type="entry name" value="MrpA_C/MbhD"/>
</dbReference>
<comment type="subcellular location">
    <subcellularLocation>
        <location evidence="1">Cell membrane</location>
        <topology evidence="1">Multi-pass membrane protein</topology>
    </subcellularLocation>
    <subcellularLocation>
        <location evidence="9">Membrane</location>
        <topology evidence="9">Multi-pass membrane protein</topology>
    </subcellularLocation>
</comment>
<dbReference type="PRINTS" id="PR01434">
    <property type="entry name" value="NADHDHGNASE5"/>
</dbReference>
<dbReference type="Proteomes" id="UP000436911">
    <property type="component" value="Unassembled WGS sequence"/>
</dbReference>
<evidence type="ECO:0000256" key="8">
    <source>
        <dbReference type="ARBA" id="ARBA00023136"/>
    </source>
</evidence>
<evidence type="ECO:0000259" key="13">
    <source>
        <dbReference type="Pfam" id="PF13244"/>
    </source>
</evidence>
<feature type="transmembrane region" description="Helical" evidence="10">
    <location>
        <begin position="278"/>
        <end position="296"/>
    </location>
</feature>
<dbReference type="GO" id="GO:0005886">
    <property type="term" value="C:plasma membrane"/>
    <property type="evidence" value="ECO:0007669"/>
    <property type="project" value="UniProtKB-SubCell"/>
</dbReference>
<dbReference type="GO" id="GO:0006811">
    <property type="term" value="P:monoatomic ion transport"/>
    <property type="evidence" value="ECO:0007669"/>
    <property type="project" value="UniProtKB-KW"/>
</dbReference>
<evidence type="ECO:0000256" key="10">
    <source>
        <dbReference type="SAM" id="Phobius"/>
    </source>
</evidence>
<feature type="domain" description="NADH:quinone oxidoreductase/Mrp antiporter transmembrane" evidence="11">
    <location>
        <begin position="132"/>
        <end position="415"/>
    </location>
</feature>
<evidence type="ECO:0000256" key="6">
    <source>
        <dbReference type="ARBA" id="ARBA00022989"/>
    </source>
</evidence>
<name>A0A368NYJ7_AGRVI</name>
<keyword evidence="2" id="KW-0813">Transport</keyword>
<dbReference type="Pfam" id="PF13244">
    <property type="entry name" value="MbhD"/>
    <property type="match status" value="1"/>
</dbReference>
<dbReference type="OrthoDB" id="9811798at2"/>
<accession>A0A368NYJ7</accession>
<evidence type="ECO:0000256" key="9">
    <source>
        <dbReference type="RuleBase" id="RU000320"/>
    </source>
</evidence>
<evidence type="ECO:0000256" key="5">
    <source>
        <dbReference type="ARBA" id="ARBA00022692"/>
    </source>
</evidence>
<dbReference type="GeneID" id="60682007"/>
<feature type="domain" description="NADH-Ubiquinone oxidoreductase (complex I) chain 5 N-terminal" evidence="12">
    <location>
        <begin position="70"/>
        <end position="115"/>
    </location>
</feature>
<feature type="transmembrane region" description="Helical" evidence="10">
    <location>
        <begin position="753"/>
        <end position="769"/>
    </location>
</feature>
<dbReference type="PANTHER" id="PTHR43373:SF1">
    <property type="entry name" value="NA(+)_H(+) ANTIPORTER SUBUNIT A"/>
    <property type="match status" value="1"/>
</dbReference>
<organism evidence="15 16">
    <name type="scientific">Agrobacterium vitis</name>
    <name type="common">Rhizobium vitis</name>
    <dbReference type="NCBI Taxonomy" id="373"/>
    <lineage>
        <taxon>Bacteria</taxon>
        <taxon>Pseudomonadati</taxon>
        <taxon>Pseudomonadota</taxon>
        <taxon>Alphaproteobacteria</taxon>
        <taxon>Hyphomicrobiales</taxon>
        <taxon>Rhizobiaceae</taxon>
        <taxon>Rhizobium/Agrobacterium group</taxon>
        <taxon>Agrobacterium</taxon>
    </lineage>
</organism>
<dbReference type="InterPro" id="IPR046806">
    <property type="entry name" value="MrpA_C/MbhE"/>
</dbReference>
<sequence>MIADAAGMTLLALVLPFLGACLAPWLVRRLGHRAAWALALLPLLSFMHFLGFLPEIARGEEVTGGYAWVPSYNVSFSWFLDGLSLTFALLITGIGTLIVLYAGGYMKGHPQQGRFLSFLLLFMGAMLGVVISDSFLMLFIYWELTSITSFLLIGFDHERPAARRAALQALVITGGGGLLLLAGLILLWNVSGVTQLSMLLHSDNRVTASPFYLIILLLILGGAFTKSAQFPFHVWLPNAMEAPTPVSAYLHSATMVKAGVYLLMRVQPVLGSTPAWEILLPFFGGVTLIVGSVIAVRQTDLKLMLAYTTVASLGLMVMLTGFGSPHALSAAVLYLVAHSLFKGALFMVAGVLDHEAGSRDLTKLGGLARAMPVTFTAALLAGLSMAGLPPLFGFLAKEEIYEALAGGNLRALLFTAIAVIGNALMMVVGLALAFKPFLGRVATSPKPAHDGPALLWLGPLVLALVGLGAAVFSGPFHQAISSPMVSAVTGRTVTVSIGLVPHIGVPLALSLLTIAIGLVLFMMLDRLRRLVATLLEGLGPGPDQGFDHMMAGLVRLCFRITNVLHGGRLDVYVTVTLIAIAAAFLVPMMLFGETPSWPVLPERIELHEAAFLLIAVAGLYGVLRAANRLDAIVALGIQGFAISVIFLLFGAPDLSFTQFMIETLSVVILALVMTRLKLHPADHRPLPQILLDGTVALAAGAGLTLMLLKVTQVPFDPTLTEFFNSYSKVIAHGANVVNVIIVDFRGVDTMGEIAVVMITGLAILALIRLRAPKPKALPSGVTHEGNEVGEPR</sequence>
<feature type="domain" description="MrpA C-terminal/MbhD" evidence="13">
    <location>
        <begin position="614"/>
        <end position="677"/>
    </location>
</feature>
<dbReference type="NCBIfam" id="NF009287">
    <property type="entry name" value="PRK12647.1"/>
    <property type="match status" value="1"/>
</dbReference>
<evidence type="ECO:0000313" key="15">
    <source>
        <dbReference type="EMBL" id="KAA3532113.1"/>
    </source>
</evidence>
<dbReference type="AlphaFoldDB" id="A0A368NYJ7"/>
<feature type="transmembrane region" description="Helical" evidence="10">
    <location>
        <begin position="34"/>
        <end position="56"/>
    </location>
</feature>